<reference evidence="2 3" key="1">
    <citation type="submission" date="2016-10" db="EMBL/GenBank/DDBJ databases">
        <authorList>
            <person name="de Groot N.N."/>
        </authorList>
    </citation>
    <scope>NUCLEOTIDE SEQUENCE [LARGE SCALE GENOMIC DNA]</scope>
    <source>
        <strain evidence="2 3">CGMCC 1.3430</strain>
    </source>
</reference>
<dbReference type="OrthoDB" id="190887at2"/>
<dbReference type="EMBL" id="FNRM01000002">
    <property type="protein sequence ID" value="SEA31495.1"/>
    <property type="molecule type" value="Genomic_DNA"/>
</dbReference>
<dbReference type="Proteomes" id="UP000198773">
    <property type="component" value="Unassembled WGS sequence"/>
</dbReference>
<organism evidence="2 3">
    <name type="scientific">Alkalimonas amylolytica</name>
    <dbReference type="NCBI Taxonomy" id="152573"/>
    <lineage>
        <taxon>Bacteria</taxon>
        <taxon>Pseudomonadati</taxon>
        <taxon>Pseudomonadota</taxon>
        <taxon>Gammaproteobacteria</taxon>
        <taxon>Alkalimonas</taxon>
    </lineage>
</organism>
<dbReference type="Pfam" id="PF19577">
    <property type="entry name" value="DcaP"/>
    <property type="match status" value="1"/>
</dbReference>
<evidence type="ECO:0000313" key="2">
    <source>
        <dbReference type="EMBL" id="SEA31495.1"/>
    </source>
</evidence>
<dbReference type="STRING" id="152573.SAMN04488051_102515"/>
<keyword evidence="3" id="KW-1185">Reference proteome</keyword>
<gene>
    <name evidence="2" type="ORF">SAMN04488051_102515</name>
</gene>
<dbReference type="SUPFAM" id="SSF56935">
    <property type="entry name" value="Porins"/>
    <property type="match status" value="1"/>
</dbReference>
<keyword evidence="1" id="KW-0732">Signal</keyword>
<dbReference type="AlphaFoldDB" id="A0A1H4A692"/>
<evidence type="ECO:0000313" key="3">
    <source>
        <dbReference type="Proteomes" id="UP000198773"/>
    </source>
</evidence>
<protein>
    <submittedName>
        <fullName evidence="2">Porin subfamily protein</fullName>
    </submittedName>
</protein>
<accession>A0A1H4A692</accession>
<sequence length="387" mass="42591">MKQLPFACTLLAASMTLGLSQAQASFTVGNTDISFGGFIKLDVMLNDTPDGNLATGIGRDFYVPSLTPVGGDGESTKFDMHARQSRFFFTTSTQLENGKTLAGRFEFDMMSTPGGDQRISNGYSPGIRHAFFTYDKWLFGQTWSTFMDLTSLPESVDFVGNTDGQIFVRQPQIRYTHGNFQFAIENPESTITPGPTGGRVVSDDNTMPDLVARYNHKADWGSLSVSGLVRQLAYEDRALQIDDSVMGYAVSVTGKVMVSESNDIRFTFNTGKGLGRYIGLNTSNGAVLDANGELQAIKSTGFTAAYRHVWDAHWRTNLIYATLRVDNDTALTGIAATKSTESLAANMIYQASRHLQFGLEFRHATRKLESGTDGDLNRLQFMAKYDF</sequence>
<feature type="chain" id="PRO_5011604431" evidence="1">
    <location>
        <begin position="25"/>
        <end position="387"/>
    </location>
</feature>
<feature type="signal peptide" evidence="1">
    <location>
        <begin position="1"/>
        <end position="24"/>
    </location>
</feature>
<dbReference type="RefSeq" id="WP_091340976.1">
    <property type="nucleotide sequence ID" value="NZ_FNRM01000002.1"/>
</dbReference>
<dbReference type="InterPro" id="IPR045748">
    <property type="entry name" value="DcaP"/>
</dbReference>
<name>A0A1H4A692_ALKAM</name>
<proteinExistence type="predicted"/>
<evidence type="ECO:0000256" key="1">
    <source>
        <dbReference type="SAM" id="SignalP"/>
    </source>
</evidence>